<dbReference type="RefSeq" id="XP_030761192.1">
    <property type="nucleotide sequence ID" value="XM_030905332.1"/>
</dbReference>
<dbReference type="PROSITE" id="PS50158">
    <property type="entry name" value="ZF_CCHC"/>
    <property type="match status" value="1"/>
</dbReference>
<dbReference type="GO" id="GO:0003676">
    <property type="term" value="F:nucleic acid binding"/>
    <property type="evidence" value="ECO:0007669"/>
    <property type="project" value="InterPro"/>
</dbReference>
<sequence>MKKNKEKVDEVERALKENKDNKGNHIRKYMGEKMETLFIRGIDAVTSKEEVISALKKEIADLDMTEYKLGDLRPMSNDTQAITLNIIQRNANLLLNKGYINIGYVRCSIEKKINVMKCRKCWEYGHDHTQCSGPNRLGKCFKCGEDGHTIKDCKNNDHCPLCQTEGHMAGSGKCKLFKTQLSRARRIERNTFRRTFSTHATPHRI</sequence>
<protein>
    <submittedName>
        <fullName evidence="4">Uncharacterized protein LOC115886245</fullName>
    </submittedName>
</protein>
<dbReference type="Pfam" id="PF00098">
    <property type="entry name" value="zf-CCHC"/>
    <property type="match status" value="1"/>
</dbReference>
<proteinExistence type="predicted"/>
<dbReference type="OrthoDB" id="6782564at2759"/>
<evidence type="ECO:0000313" key="3">
    <source>
        <dbReference type="Proteomes" id="UP000504635"/>
    </source>
</evidence>
<accession>A0A6J2YCP6</accession>
<dbReference type="InterPro" id="IPR036875">
    <property type="entry name" value="Znf_CCHC_sf"/>
</dbReference>
<dbReference type="AlphaFoldDB" id="A0A6J2YCP6"/>
<dbReference type="GeneID" id="115886245"/>
<dbReference type="SMART" id="SM00343">
    <property type="entry name" value="ZnF_C2HC"/>
    <property type="match status" value="2"/>
</dbReference>
<reference evidence="4" key="1">
    <citation type="submission" date="2025-08" db="UniProtKB">
        <authorList>
            <consortium name="RefSeq"/>
        </authorList>
    </citation>
    <scope>IDENTIFICATION</scope>
    <source>
        <tissue evidence="4">Gonads</tissue>
    </source>
</reference>
<evidence type="ECO:0000259" key="2">
    <source>
        <dbReference type="PROSITE" id="PS50158"/>
    </source>
</evidence>
<dbReference type="Gene3D" id="4.10.60.10">
    <property type="entry name" value="Zinc finger, CCHC-type"/>
    <property type="match status" value="1"/>
</dbReference>
<gene>
    <name evidence="4" type="primary">LOC115886245</name>
</gene>
<organism evidence="3 4">
    <name type="scientific">Sitophilus oryzae</name>
    <name type="common">Rice weevil</name>
    <name type="synonym">Curculio oryzae</name>
    <dbReference type="NCBI Taxonomy" id="7048"/>
    <lineage>
        <taxon>Eukaryota</taxon>
        <taxon>Metazoa</taxon>
        <taxon>Ecdysozoa</taxon>
        <taxon>Arthropoda</taxon>
        <taxon>Hexapoda</taxon>
        <taxon>Insecta</taxon>
        <taxon>Pterygota</taxon>
        <taxon>Neoptera</taxon>
        <taxon>Endopterygota</taxon>
        <taxon>Coleoptera</taxon>
        <taxon>Polyphaga</taxon>
        <taxon>Cucujiformia</taxon>
        <taxon>Curculionidae</taxon>
        <taxon>Dryophthorinae</taxon>
        <taxon>Sitophilus</taxon>
    </lineage>
</organism>
<keyword evidence="1" id="KW-0862">Zinc</keyword>
<dbReference type="KEGG" id="soy:115886245"/>
<keyword evidence="1" id="KW-0863">Zinc-finger</keyword>
<name>A0A6J2YCP6_SITOR</name>
<evidence type="ECO:0000256" key="1">
    <source>
        <dbReference type="PROSITE-ProRule" id="PRU00047"/>
    </source>
</evidence>
<keyword evidence="3" id="KW-1185">Reference proteome</keyword>
<evidence type="ECO:0000313" key="4">
    <source>
        <dbReference type="RefSeq" id="XP_030761192.1"/>
    </source>
</evidence>
<dbReference type="SUPFAM" id="SSF57756">
    <property type="entry name" value="Retrovirus zinc finger-like domains"/>
    <property type="match status" value="1"/>
</dbReference>
<dbReference type="GO" id="GO:0008270">
    <property type="term" value="F:zinc ion binding"/>
    <property type="evidence" value="ECO:0007669"/>
    <property type="project" value="UniProtKB-KW"/>
</dbReference>
<dbReference type="Proteomes" id="UP000504635">
    <property type="component" value="Unplaced"/>
</dbReference>
<dbReference type="InterPro" id="IPR001878">
    <property type="entry name" value="Znf_CCHC"/>
</dbReference>
<feature type="domain" description="CCHC-type" evidence="2">
    <location>
        <begin position="139"/>
        <end position="155"/>
    </location>
</feature>
<dbReference type="InParanoid" id="A0A6J2YCP6"/>
<keyword evidence="1" id="KW-0479">Metal-binding</keyword>